<feature type="disulfide bond" evidence="14">
    <location>
        <begin position="117"/>
        <end position="126"/>
    </location>
</feature>
<dbReference type="Pfam" id="PF00858">
    <property type="entry name" value="ASC"/>
    <property type="match status" value="1"/>
</dbReference>
<dbReference type="Gene3D" id="2.10.25.10">
    <property type="entry name" value="Laminin"/>
    <property type="match status" value="5"/>
</dbReference>
<feature type="signal peptide" evidence="16">
    <location>
        <begin position="1"/>
        <end position="19"/>
    </location>
</feature>
<evidence type="ECO:0000256" key="12">
    <source>
        <dbReference type="ARBA" id="ARBA00023201"/>
    </source>
</evidence>
<comment type="subcellular location">
    <subcellularLocation>
        <location evidence="1">Membrane</location>
        <topology evidence="1">Multi-pass membrane protein</topology>
    </subcellularLocation>
</comment>
<keyword evidence="9" id="KW-0472">Membrane</keyword>
<evidence type="ECO:0000256" key="13">
    <source>
        <dbReference type="ARBA" id="ARBA00023303"/>
    </source>
</evidence>
<evidence type="ECO:0000256" key="14">
    <source>
        <dbReference type="PROSITE-ProRule" id="PRU00076"/>
    </source>
</evidence>
<dbReference type="Gene3D" id="1.10.287.820">
    <property type="entry name" value="Acid-sensing ion channel domain"/>
    <property type="match status" value="1"/>
</dbReference>
<feature type="disulfide bond" evidence="14">
    <location>
        <begin position="155"/>
        <end position="164"/>
    </location>
</feature>
<evidence type="ECO:0000259" key="17">
    <source>
        <dbReference type="PROSITE" id="PS50026"/>
    </source>
</evidence>
<evidence type="ECO:0000256" key="15">
    <source>
        <dbReference type="RuleBase" id="RU000679"/>
    </source>
</evidence>
<dbReference type="PROSITE" id="PS00010">
    <property type="entry name" value="ASX_HYDROXYL"/>
    <property type="match status" value="2"/>
</dbReference>
<keyword evidence="10 14" id="KW-1015">Disulfide bond</keyword>
<evidence type="ECO:0000256" key="10">
    <source>
        <dbReference type="ARBA" id="ARBA00023157"/>
    </source>
</evidence>
<dbReference type="GO" id="GO:0005886">
    <property type="term" value="C:plasma membrane"/>
    <property type="evidence" value="ECO:0007669"/>
    <property type="project" value="TreeGrafter"/>
</dbReference>
<evidence type="ECO:0000256" key="1">
    <source>
        <dbReference type="ARBA" id="ARBA00004141"/>
    </source>
</evidence>
<dbReference type="PROSITE" id="PS00022">
    <property type="entry name" value="EGF_1"/>
    <property type="match status" value="5"/>
</dbReference>
<feature type="domain" description="EGF-like" evidence="17">
    <location>
        <begin position="90"/>
        <end position="127"/>
    </location>
</feature>
<dbReference type="InterPro" id="IPR000152">
    <property type="entry name" value="EGF-type_Asp/Asn_hydroxyl_site"/>
</dbReference>
<keyword evidence="13 15" id="KW-0407">Ion channel</keyword>
<dbReference type="WBParaSite" id="MBELARI_LOCUS15919">
    <property type="protein sequence ID" value="MBELARI_LOCUS15919"/>
    <property type="gene ID" value="MBELARI_LOCUS15919"/>
</dbReference>
<keyword evidence="8 15" id="KW-0406">Ion transport</keyword>
<feature type="domain" description="EGF-like" evidence="17">
    <location>
        <begin position="292"/>
        <end position="329"/>
    </location>
</feature>
<feature type="domain" description="EGF-like" evidence="17">
    <location>
        <begin position="371"/>
        <end position="410"/>
    </location>
</feature>
<dbReference type="InterPro" id="IPR000742">
    <property type="entry name" value="EGF"/>
</dbReference>
<feature type="disulfide bond" evidence="14">
    <location>
        <begin position="359"/>
        <end position="368"/>
    </location>
</feature>
<comment type="caution">
    <text evidence="14">Lacks conserved residue(s) required for the propagation of feature annotation.</text>
</comment>
<dbReference type="PROSITE" id="PS01186">
    <property type="entry name" value="EGF_2"/>
    <property type="match status" value="2"/>
</dbReference>
<keyword evidence="12 15" id="KW-0739">Sodium transport</keyword>
<keyword evidence="7" id="KW-0915">Sodium</keyword>
<keyword evidence="6" id="KW-1133">Transmembrane helix</keyword>
<dbReference type="SMART" id="SM00181">
    <property type="entry name" value="EGF"/>
    <property type="match status" value="6"/>
</dbReference>
<keyword evidence="14" id="KW-0245">EGF-like domain</keyword>
<evidence type="ECO:0000313" key="19">
    <source>
        <dbReference type="WBParaSite" id="MBELARI_LOCUS15919"/>
    </source>
</evidence>
<feature type="disulfide bond" evidence="14">
    <location>
        <begin position="340"/>
        <end position="357"/>
    </location>
</feature>
<keyword evidence="16" id="KW-0732">Signal</keyword>
<evidence type="ECO:0000256" key="11">
    <source>
        <dbReference type="ARBA" id="ARBA00023180"/>
    </source>
</evidence>
<protein>
    <recommendedName>
        <fullName evidence="17">EGF-like domain-containing protein</fullName>
    </recommendedName>
</protein>
<keyword evidence="3 15" id="KW-0813">Transport</keyword>
<feature type="disulfide bond" evidence="14">
    <location>
        <begin position="400"/>
        <end position="409"/>
    </location>
</feature>
<comment type="similarity">
    <text evidence="2 15">Belongs to the amiloride-sensitive sodium channel (TC 1.A.6) family.</text>
</comment>
<evidence type="ECO:0000313" key="18">
    <source>
        <dbReference type="Proteomes" id="UP000887575"/>
    </source>
</evidence>
<feature type="disulfide bond" evidence="14">
    <location>
        <begin position="132"/>
        <end position="142"/>
    </location>
</feature>
<organism evidence="18 19">
    <name type="scientific">Mesorhabditis belari</name>
    <dbReference type="NCBI Taxonomy" id="2138241"/>
    <lineage>
        <taxon>Eukaryota</taxon>
        <taxon>Metazoa</taxon>
        <taxon>Ecdysozoa</taxon>
        <taxon>Nematoda</taxon>
        <taxon>Chromadorea</taxon>
        <taxon>Rhabditida</taxon>
        <taxon>Rhabditina</taxon>
        <taxon>Rhabditomorpha</taxon>
        <taxon>Rhabditoidea</taxon>
        <taxon>Rhabditidae</taxon>
        <taxon>Mesorhabditinae</taxon>
        <taxon>Mesorhabditis</taxon>
    </lineage>
</organism>
<keyword evidence="18" id="KW-1185">Reference proteome</keyword>
<evidence type="ECO:0000256" key="16">
    <source>
        <dbReference type="SAM" id="SignalP"/>
    </source>
</evidence>
<feature type="disulfide bond" evidence="14">
    <location>
        <begin position="319"/>
        <end position="328"/>
    </location>
</feature>
<feature type="chain" id="PRO_5042099205" description="EGF-like domain-containing protein" evidence="16">
    <location>
        <begin position="20"/>
        <end position="758"/>
    </location>
</feature>
<evidence type="ECO:0000256" key="8">
    <source>
        <dbReference type="ARBA" id="ARBA00023065"/>
    </source>
</evidence>
<dbReference type="Proteomes" id="UP000887575">
    <property type="component" value="Unassembled WGS sequence"/>
</dbReference>
<evidence type="ECO:0000256" key="3">
    <source>
        <dbReference type="ARBA" id="ARBA00022448"/>
    </source>
</evidence>
<dbReference type="PANTHER" id="PTHR11690:SF177">
    <property type="entry name" value="EGF-LIKE DOMAIN-CONTAINING PROTEIN"/>
    <property type="match status" value="1"/>
</dbReference>
<evidence type="ECO:0000256" key="6">
    <source>
        <dbReference type="ARBA" id="ARBA00022989"/>
    </source>
</evidence>
<dbReference type="PANTHER" id="PTHR11690">
    <property type="entry name" value="AMILORIDE-SENSITIVE SODIUM CHANNEL-RELATED"/>
    <property type="match status" value="1"/>
</dbReference>
<dbReference type="GO" id="GO:0015280">
    <property type="term" value="F:ligand-gated sodium channel activity"/>
    <property type="evidence" value="ECO:0007669"/>
    <property type="project" value="TreeGrafter"/>
</dbReference>
<evidence type="ECO:0000256" key="2">
    <source>
        <dbReference type="ARBA" id="ARBA00007193"/>
    </source>
</evidence>
<keyword evidence="11" id="KW-0325">Glycoprotein</keyword>
<name>A0AAF3EQG9_9BILA</name>
<proteinExistence type="inferred from homology"/>
<keyword evidence="5 15" id="KW-0812">Transmembrane</keyword>
<accession>A0AAF3EQG9</accession>
<evidence type="ECO:0000256" key="5">
    <source>
        <dbReference type="ARBA" id="ARBA00022692"/>
    </source>
</evidence>
<feature type="domain" description="EGF-like" evidence="17">
    <location>
        <begin position="128"/>
        <end position="165"/>
    </location>
</feature>
<feature type="domain" description="EGF-like" evidence="17">
    <location>
        <begin position="331"/>
        <end position="369"/>
    </location>
</feature>
<sequence length="758" mass="83346">MHFALNLFLLIILVAKCFGLCNDGTADNLLLAMFYTKKVYACASNTTNKCVLPGCVLGKGMVGPTTCTNYINNYDCQCQSGWTGTDCTQVSTICDSSPCRNGGTCTPLTATTFKCDCGTNAMGERCQYENICANSPCVNGACVMLFSGEKSYCNCTSGWQGAKCDTATLTNADTTISPCIKIKAGDTNSTVEDMGKEPSASLCRSMFQTEVIDGATYKSYCVAGKKCYMYTTFVTDGGNSSLLDDCATKCNQEATPKGKTDYPGANEICGMSYSPSAKNPRGPCYNYADIFDFTFCTPTTCSNGGVCVENKGNSTTCLCSRDWQGPTCALPKQACVPNPCHGSYRPLGIPTYPWMKCDCQPGTFGDKCETNPDNCPVDKCNATDKAAKCIDGFDDFTCVCSPDYTNKYCDIPVIVYDAIRLIFGEDATVSDDVIQLLKDLVSNPTNIKDMVPFILGLETEDERGDKSWDYNDMFKWVAYEERTLNLQQDLLKWNDVTLGNCFTFNHRNNTKAQYLARMSGKAGSLEAMLSVNSEENCPWIDTEAIQVFVHPAEEDIFSESVRYNAQPGGEAELFPKLTAYQRLGGRYGRCVTETSQVKQYFYSGSYATDGCLRSCYQQAVLVSCSCMDPRYPMDKTAKPCPLEKRKCVEDLVAERGDPSKWKDCVCPLPCANRAYTVSWTKSVFTAKKPQCAVVDPTFNTSACISTYKDTVRVRVLLPDFGFQLFEEVPVMSFNSFIGNLGEMQVRSYEMGMAEELIS</sequence>
<evidence type="ECO:0000256" key="4">
    <source>
        <dbReference type="ARBA" id="ARBA00022461"/>
    </source>
</evidence>
<dbReference type="PRINTS" id="PR01078">
    <property type="entry name" value="AMINACHANNEL"/>
</dbReference>
<keyword evidence="4 15" id="KW-0894">Sodium channel</keyword>
<dbReference type="PROSITE" id="PS50026">
    <property type="entry name" value="EGF_3"/>
    <property type="match status" value="5"/>
</dbReference>
<dbReference type="InterPro" id="IPR001873">
    <property type="entry name" value="ENaC"/>
</dbReference>
<evidence type="ECO:0000256" key="7">
    <source>
        <dbReference type="ARBA" id="ARBA00023053"/>
    </source>
</evidence>
<evidence type="ECO:0000256" key="9">
    <source>
        <dbReference type="ARBA" id="ARBA00023136"/>
    </source>
</evidence>
<dbReference type="AlphaFoldDB" id="A0AAF3EQG9"/>
<dbReference type="SUPFAM" id="SSF57196">
    <property type="entry name" value="EGF/Laminin"/>
    <property type="match status" value="3"/>
</dbReference>
<reference evidence="19" key="1">
    <citation type="submission" date="2024-02" db="UniProtKB">
        <authorList>
            <consortium name="WormBaseParasite"/>
        </authorList>
    </citation>
    <scope>IDENTIFICATION</scope>
</reference>